<accession>A0A7M2RLN2</accession>
<dbReference type="RefSeq" id="WP_193736777.1">
    <property type="nucleotide sequence ID" value="NZ_CP063304.1"/>
</dbReference>
<dbReference type="AlphaFoldDB" id="A0A7M2RLN2"/>
<dbReference type="InterPro" id="IPR003772">
    <property type="entry name" value="YceD"/>
</dbReference>
<dbReference type="EMBL" id="CP063304">
    <property type="protein sequence ID" value="QOV20457.1"/>
    <property type="molecule type" value="Genomic_DNA"/>
</dbReference>
<dbReference type="Pfam" id="PF02620">
    <property type="entry name" value="YceD"/>
    <property type="match status" value="1"/>
</dbReference>
<dbReference type="Proteomes" id="UP000593601">
    <property type="component" value="Chromosome"/>
</dbReference>
<dbReference type="PANTHER" id="PTHR34374:SF1">
    <property type="entry name" value="LARGE RIBOSOMAL RNA SUBUNIT ACCUMULATION PROTEIN YCED HOMOLOG 1, CHLOROPLASTIC"/>
    <property type="match status" value="1"/>
</dbReference>
<gene>
    <name evidence="1" type="ORF">INP51_05795</name>
</gene>
<proteinExistence type="predicted"/>
<organism evidence="1 2">
    <name type="scientific">Blautia liquoris</name>
    <dbReference type="NCBI Taxonomy" id="2779518"/>
    <lineage>
        <taxon>Bacteria</taxon>
        <taxon>Bacillati</taxon>
        <taxon>Bacillota</taxon>
        <taxon>Clostridia</taxon>
        <taxon>Lachnospirales</taxon>
        <taxon>Lachnospiraceae</taxon>
        <taxon>Blautia</taxon>
    </lineage>
</organism>
<dbReference type="KEGG" id="bliq:INP51_05795"/>
<protein>
    <submittedName>
        <fullName evidence="1">DUF177 domain-containing protein</fullName>
    </submittedName>
</protein>
<keyword evidence="2" id="KW-1185">Reference proteome</keyword>
<name>A0A7M2RLN2_9FIRM</name>
<evidence type="ECO:0000313" key="2">
    <source>
        <dbReference type="Proteomes" id="UP000593601"/>
    </source>
</evidence>
<evidence type="ECO:0000313" key="1">
    <source>
        <dbReference type="EMBL" id="QOV20457.1"/>
    </source>
</evidence>
<sequence length="175" mass="19661">MLVELSKVIFHEGYTMQQDTKLDLTEITVQGEQFPVLAADPVELTVTNSGDSVLLIQLQGKVSAVLPCARCLEDVKYDFPLSIERSVDMKLSAEEMEESEEEYNFIEKGHLNVDQLVANELLINWPIRVLCKKDCKGICSRCGANLNLGDCGCDREELDPRMAALKDIFSKFKEV</sequence>
<dbReference type="PANTHER" id="PTHR34374">
    <property type="entry name" value="LARGE RIBOSOMAL RNA SUBUNIT ACCUMULATION PROTEIN YCED HOMOLOG 1, CHLOROPLASTIC"/>
    <property type="match status" value="1"/>
</dbReference>
<reference evidence="1 2" key="1">
    <citation type="submission" date="2020-10" db="EMBL/GenBank/DDBJ databases">
        <title>Blautia liquoris sp.nov., isolated from the mud in a fermentation cellar used for the production of Chinese strong-flavoured liquor.</title>
        <authorList>
            <person name="Lu L."/>
        </authorList>
    </citation>
    <scope>NUCLEOTIDE SEQUENCE [LARGE SCALE GENOMIC DNA]</scope>
    <source>
        <strain evidence="1 2">LZLJ-3</strain>
    </source>
</reference>